<dbReference type="AlphaFoldDB" id="A0A7W5AZX4"/>
<reference evidence="1 2" key="1">
    <citation type="submission" date="2020-08" db="EMBL/GenBank/DDBJ databases">
        <title>Genomic Encyclopedia of Type Strains, Phase III (KMG-III): the genomes of soil and plant-associated and newly described type strains.</title>
        <authorList>
            <person name="Whitman W."/>
        </authorList>
    </citation>
    <scope>NUCLEOTIDE SEQUENCE [LARGE SCALE GENOMIC DNA]</scope>
    <source>
        <strain evidence="1 2">CECT 5862</strain>
    </source>
</reference>
<proteinExistence type="predicted"/>
<evidence type="ECO:0000313" key="2">
    <source>
        <dbReference type="Proteomes" id="UP000570361"/>
    </source>
</evidence>
<accession>A0A7W5AZX4</accession>
<protein>
    <submittedName>
        <fullName evidence="1">Uncharacterized protein</fullName>
    </submittedName>
</protein>
<dbReference type="RefSeq" id="WP_183601392.1">
    <property type="nucleotide sequence ID" value="NZ_JACHXK010000007.1"/>
</dbReference>
<dbReference type="Proteomes" id="UP000570361">
    <property type="component" value="Unassembled WGS sequence"/>
</dbReference>
<organism evidence="1 2">
    <name type="scientific">Paenibacillus phyllosphaerae</name>
    <dbReference type="NCBI Taxonomy" id="274593"/>
    <lineage>
        <taxon>Bacteria</taxon>
        <taxon>Bacillati</taxon>
        <taxon>Bacillota</taxon>
        <taxon>Bacilli</taxon>
        <taxon>Bacillales</taxon>
        <taxon>Paenibacillaceae</taxon>
        <taxon>Paenibacillus</taxon>
    </lineage>
</organism>
<dbReference type="EMBL" id="JACHXK010000007">
    <property type="protein sequence ID" value="MBB3111534.1"/>
    <property type="molecule type" value="Genomic_DNA"/>
</dbReference>
<sequence>MNVNIELSPLADMTNDVAGYEIVTVSVGFDHRIYVLLVNQIPERIQGMFVPSRTDQTLTYKVLTIDEENIYETTINNQTYNYHFVQPLDKDKFLLAGARTRRFSDTDYERNGKIFDLDGVQLSELLLGDGIQQVQVTLSGTIWTSYFDEGVFGKYGWDHPIGASGLIAWDREGNTFFKNHQADIIDCYALNVVHDDEVWFYYYTPFHLSKISDGLTEFYNPQISGSAGFITWQDSFLFDCGYGKHDQYMLLKMNAKGSFKKVQKLKFVDREGNTLHARHRDFRGDTLVLEDRNLIYKAQLRTITAELGK</sequence>
<evidence type="ECO:0000313" key="1">
    <source>
        <dbReference type="EMBL" id="MBB3111534.1"/>
    </source>
</evidence>
<comment type="caution">
    <text evidence="1">The sequence shown here is derived from an EMBL/GenBank/DDBJ whole genome shotgun (WGS) entry which is preliminary data.</text>
</comment>
<name>A0A7W5AZX4_9BACL</name>
<keyword evidence="2" id="KW-1185">Reference proteome</keyword>
<gene>
    <name evidence="1" type="ORF">FHS18_003602</name>
</gene>